<name>A0A2H3C828_ARMGA</name>
<keyword evidence="2" id="KW-1185">Reference proteome</keyword>
<protein>
    <submittedName>
        <fullName evidence="1">Uncharacterized protein</fullName>
    </submittedName>
</protein>
<dbReference type="InParanoid" id="A0A2H3C828"/>
<organism evidence="1 2">
    <name type="scientific">Armillaria gallica</name>
    <name type="common">Bulbous honey fungus</name>
    <name type="synonym">Armillaria bulbosa</name>
    <dbReference type="NCBI Taxonomy" id="47427"/>
    <lineage>
        <taxon>Eukaryota</taxon>
        <taxon>Fungi</taxon>
        <taxon>Dikarya</taxon>
        <taxon>Basidiomycota</taxon>
        <taxon>Agaricomycotina</taxon>
        <taxon>Agaricomycetes</taxon>
        <taxon>Agaricomycetidae</taxon>
        <taxon>Agaricales</taxon>
        <taxon>Marasmiineae</taxon>
        <taxon>Physalacriaceae</taxon>
        <taxon>Armillaria</taxon>
    </lineage>
</organism>
<reference evidence="2" key="1">
    <citation type="journal article" date="2017" name="Nat. Ecol. Evol.">
        <title>Genome expansion and lineage-specific genetic innovations in the forest pathogenic fungi Armillaria.</title>
        <authorList>
            <person name="Sipos G."/>
            <person name="Prasanna A.N."/>
            <person name="Walter M.C."/>
            <person name="O'Connor E."/>
            <person name="Balint B."/>
            <person name="Krizsan K."/>
            <person name="Kiss B."/>
            <person name="Hess J."/>
            <person name="Varga T."/>
            <person name="Slot J."/>
            <person name="Riley R."/>
            <person name="Boka B."/>
            <person name="Rigling D."/>
            <person name="Barry K."/>
            <person name="Lee J."/>
            <person name="Mihaltcheva S."/>
            <person name="LaButti K."/>
            <person name="Lipzen A."/>
            <person name="Waldron R."/>
            <person name="Moloney N.M."/>
            <person name="Sperisen C."/>
            <person name="Kredics L."/>
            <person name="Vagvoelgyi C."/>
            <person name="Patrignani A."/>
            <person name="Fitzpatrick D."/>
            <person name="Nagy I."/>
            <person name="Doyle S."/>
            <person name="Anderson J.B."/>
            <person name="Grigoriev I.V."/>
            <person name="Gueldener U."/>
            <person name="Muensterkoetter M."/>
            <person name="Nagy L.G."/>
        </authorList>
    </citation>
    <scope>NUCLEOTIDE SEQUENCE [LARGE SCALE GENOMIC DNA]</scope>
    <source>
        <strain evidence="2">Ar21-2</strain>
    </source>
</reference>
<evidence type="ECO:0000313" key="1">
    <source>
        <dbReference type="EMBL" id="PBK79225.1"/>
    </source>
</evidence>
<gene>
    <name evidence="1" type="ORF">ARMGADRAFT_1093333</name>
</gene>
<proteinExistence type="predicted"/>
<feature type="non-terminal residue" evidence="1">
    <location>
        <position position="132"/>
    </location>
</feature>
<dbReference type="Proteomes" id="UP000217790">
    <property type="component" value="Unassembled WGS sequence"/>
</dbReference>
<sequence length="132" mass="15485">MAPLFRKHLFLEQRELIQLLVLLKDFQLLRFIVLAFKMSEKISAAEAYELAVEELFRLRDKRPLPDWTSGEAEAWVFDVHTQWSICNQNWGAAAEEHEWHDVEYSVLAELGSLPLRHVVYSREVYNILASRG</sequence>
<dbReference type="EMBL" id="KZ293797">
    <property type="protein sequence ID" value="PBK79225.1"/>
    <property type="molecule type" value="Genomic_DNA"/>
</dbReference>
<dbReference type="AlphaFoldDB" id="A0A2H3C828"/>
<accession>A0A2H3C828</accession>
<evidence type="ECO:0000313" key="2">
    <source>
        <dbReference type="Proteomes" id="UP000217790"/>
    </source>
</evidence>